<dbReference type="InterPro" id="IPR036397">
    <property type="entry name" value="RNaseH_sf"/>
</dbReference>
<name>A0A6C0ATA5_9ZZZZ</name>
<protein>
    <recommendedName>
        <fullName evidence="1">RNase H type-1 domain-containing protein</fullName>
    </recommendedName>
</protein>
<dbReference type="EMBL" id="MN740864">
    <property type="protein sequence ID" value="QHS82958.1"/>
    <property type="molecule type" value="Genomic_DNA"/>
</dbReference>
<dbReference type="SUPFAM" id="SSF53098">
    <property type="entry name" value="Ribonuclease H-like"/>
    <property type="match status" value="1"/>
</dbReference>
<dbReference type="Gene3D" id="3.30.420.10">
    <property type="entry name" value="Ribonuclease H-like superfamily/Ribonuclease H"/>
    <property type="match status" value="1"/>
</dbReference>
<dbReference type="Pfam" id="PF00075">
    <property type="entry name" value="RNase_H"/>
    <property type="match status" value="1"/>
</dbReference>
<dbReference type="GO" id="GO:0003676">
    <property type="term" value="F:nucleic acid binding"/>
    <property type="evidence" value="ECO:0007669"/>
    <property type="project" value="InterPro"/>
</dbReference>
<dbReference type="CDD" id="cd09279">
    <property type="entry name" value="RNase_HI_like"/>
    <property type="match status" value="1"/>
</dbReference>
<sequence length="243" mass="24969">MAAAGDANPTRADGAAPSAVGAWTAYFDGGSRGNPGVSGSGAVLYVDGHEVLAAAHAMVDGTTNNQAEYLGAALAVHLVAAGVAAARRGGLPGVPLPTSVSIIGDSKLVVQQVRGKWQVRAKRLVACVAQVRAAARDLRRALDAHGDARGDGTPDPAARCGLMAHMPGACPIPLEWAHVRRALNKRADALSNDGMDAHTGRWSDAFCTAPSPFPRRSALGAVARGPLGIVKASPWKVLEQQQQ</sequence>
<dbReference type="InterPro" id="IPR012337">
    <property type="entry name" value="RNaseH-like_sf"/>
</dbReference>
<reference evidence="2" key="1">
    <citation type="journal article" date="2020" name="Nature">
        <title>Giant virus diversity and host interactions through global metagenomics.</title>
        <authorList>
            <person name="Schulz F."/>
            <person name="Roux S."/>
            <person name="Paez-Espino D."/>
            <person name="Jungbluth S."/>
            <person name="Walsh D.A."/>
            <person name="Denef V.J."/>
            <person name="McMahon K.D."/>
            <person name="Konstantinidis K.T."/>
            <person name="Eloe-Fadrosh E.A."/>
            <person name="Kyrpides N.C."/>
            <person name="Woyke T."/>
        </authorList>
    </citation>
    <scope>NUCLEOTIDE SEQUENCE</scope>
    <source>
        <strain evidence="2">GVMAG-S-1103017-74</strain>
    </source>
</reference>
<dbReference type="PANTHER" id="PTHR46387">
    <property type="entry name" value="POLYNUCLEOTIDYL TRANSFERASE, RIBONUCLEASE H-LIKE SUPERFAMILY PROTEIN"/>
    <property type="match status" value="1"/>
</dbReference>
<evidence type="ECO:0000313" key="2">
    <source>
        <dbReference type="EMBL" id="QHS82958.1"/>
    </source>
</evidence>
<organism evidence="2">
    <name type="scientific">viral metagenome</name>
    <dbReference type="NCBI Taxonomy" id="1070528"/>
    <lineage>
        <taxon>unclassified sequences</taxon>
        <taxon>metagenomes</taxon>
        <taxon>organismal metagenomes</taxon>
    </lineage>
</organism>
<dbReference type="PANTHER" id="PTHR46387:SF47">
    <property type="entry name" value="OS08G0481175 PROTEIN"/>
    <property type="match status" value="1"/>
</dbReference>
<accession>A0A6C0ATA5</accession>
<proteinExistence type="predicted"/>
<dbReference type="AlphaFoldDB" id="A0A6C0ATA5"/>
<dbReference type="InterPro" id="IPR002156">
    <property type="entry name" value="RNaseH_domain"/>
</dbReference>
<dbReference type="GO" id="GO:0004523">
    <property type="term" value="F:RNA-DNA hybrid ribonuclease activity"/>
    <property type="evidence" value="ECO:0007669"/>
    <property type="project" value="InterPro"/>
</dbReference>
<evidence type="ECO:0000259" key="1">
    <source>
        <dbReference type="PROSITE" id="PS50879"/>
    </source>
</evidence>
<dbReference type="PROSITE" id="PS50879">
    <property type="entry name" value="RNASE_H_1"/>
    <property type="match status" value="1"/>
</dbReference>
<feature type="domain" description="RNase H type-1" evidence="1">
    <location>
        <begin position="19"/>
        <end position="196"/>
    </location>
</feature>